<dbReference type="AlphaFoldDB" id="A0A0J0YPD2"/>
<evidence type="ECO:0000313" key="2">
    <source>
        <dbReference type="Proteomes" id="UP000036027"/>
    </source>
</evidence>
<protein>
    <submittedName>
        <fullName evidence="1">Uncharacterized protein</fullName>
    </submittedName>
</protein>
<organism evidence="1 2">
    <name type="scientific">Neisseria arctica</name>
    <dbReference type="NCBI Taxonomy" id="1470200"/>
    <lineage>
        <taxon>Bacteria</taxon>
        <taxon>Pseudomonadati</taxon>
        <taxon>Pseudomonadota</taxon>
        <taxon>Betaproteobacteria</taxon>
        <taxon>Neisseriales</taxon>
        <taxon>Neisseriaceae</taxon>
        <taxon>Neisseria</taxon>
    </lineage>
</organism>
<dbReference type="Proteomes" id="UP000036027">
    <property type="component" value="Unassembled WGS sequence"/>
</dbReference>
<sequence length="62" mass="7063">MQYTNLILRPSESIKNHSLPESLCGSIWPQAEKLRIEIFYIKNALHKAFSFVMRKPAGQSGS</sequence>
<keyword evidence="2" id="KW-1185">Reference proteome</keyword>
<comment type="caution">
    <text evidence="1">The sequence shown here is derived from an EMBL/GenBank/DDBJ whole genome shotgun (WGS) entry which is preliminary data.</text>
</comment>
<reference evidence="1 2" key="1">
    <citation type="submission" date="2014-11" db="EMBL/GenBank/DDBJ databases">
        <title>Genome of a novel goose pathogen.</title>
        <authorList>
            <person name="Hansen C.M."/>
            <person name="Hueffer K."/>
            <person name="Choi S.C."/>
        </authorList>
    </citation>
    <scope>NUCLEOTIDE SEQUENCE [LARGE SCALE GENOMIC DNA]</scope>
    <source>
        <strain evidence="1 2">KH1503</strain>
    </source>
</reference>
<dbReference type="PATRIC" id="fig|1470200.3.peg.1409"/>
<gene>
    <name evidence="1" type="ORF">PL75_10465</name>
</gene>
<dbReference type="STRING" id="1470200.PL75_10465"/>
<name>A0A0J0YPD2_9NEIS</name>
<proteinExistence type="predicted"/>
<dbReference type="EMBL" id="JTDO01000024">
    <property type="protein sequence ID" value="KLT72006.1"/>
    <property type="molecule type" value="Genomic_DNA"/>
</dbReference>
<evidence type="ECO:0000313" key="1">
    <source>
        <dbReference type="EMBL" id="KLT72006.1"/>
    </source>
</evidence>
<accession>A0A0J0YPD2</accession>